<dbReference type="SUPFAM" id="SSF53790">
    <property type="entry name" value="Tetrapyrrole methylase"/>
    <property type="match status" value="1"/>
</dbReference>
<evidence type="ECO:0000256" key="5">
    <source>
        <dbReference type="ARBA" id="ARBA00023244"/>
    </source>
</evidence>
<evidence type="ECO:0000259" key="8">
    <source>
        <dbReference type="Pfam" id="PF02602"/>
    </source>
</evidence>
<keyword evidence="2 6" id="KW-0489">Methyltransferase</keyword>
<reference evidence="9 10" key="1">
    <citation type="submission" date="2013-07" db="EMBL/GenBank/DDBJ databases">
        <authorList>
            <person name="Weinstock G."/>
            <person name="Sodergren E."/>
            <person name="Wylie T."/>
            <person name="Fulton L."/>
            <person name="Fulton R."/>
            <person name="Fronick C."/>
            <person name="O'Laughlin M."/>
            <person name="Godfrey J."/>
            <person name="Miner T."/>
            <person name="Herter B."/>
            <person name="Appelbaum E."/>
            <person name="Cordes M."/>
            <person name="Lek S."/>
            <person name="Wollam A."/>
            <person name="Pepin K.H."/>
            <person name="Palsikar V.B."/>
            <person name="Mitreva M."/>
            <person name="Wilson R.K."/>
        </authorList>
    </citation>
    <scope>NUCLEOTIDE SEQUENCE [LARGE SCALE GENOMIC DNA]</scope>
    <source>
        <strain evidence="9 10">ATCC 14940</strain>
    </source>
</reference>
<comment type="similarity">
    <text evidence="6">Belongs to the precorrin methyltransferase family.</text>
</comment>
<dbReference type="PROSITE" id="PS00839">
    <property type="entry name" value="SUMT_1"/>
    <property type="match status" value="1"/>
</dbReference>
<keyword evidence="5" id="KW-0627">Porphyrin biosynthesis</keyword>
<organism evidence="9 10">
    <name type="scientific">[Clostridium] symbiosum ATCC 14940</name>
    <dbReference type="NCBI Taxonomy" id="411472"/>
    <lineage>
        <taxon>Bacteria</taxon>
        <taxon>Bacillati</taxon>
        <taxon>Bacillota</taxon>
        <taxon>Clostridia</taxon>
        <taxon>Lachnospirales</taxon>
        <taxon>Lachnospiraceae</taxon>
        <taxon>Otoolea</taxon>
    </lineage>
</organism>
<dbReference type="Gene3D" id="3.30.950.10">
    <property type="entry name" value="Methyltransferase, Cobalt-precorrin-4 Transmethylase, Domain 2"/>
    <property type="match status" value="1"/>
</dbReference>
<dbReference type="PANTHER" id="PTHR45790:SF3">
    <property type="entry name" value="S-ADENOSYL-L-METHIONINE-DEPENDENT UROPORPHYRINOGEN III METHYLTRANSFERASE, CHLOROPLASTIC"/>
    <property type="match status" value="1"/>
</dbReference>
<keyword evidence="3 6" id="KW-0808">Transferase</keyword>
<evidence type="ECO:0000313" key="9">
    <source>
        <dbReference type="EMBL" id="ERI73910.1"/>
    </source>
</evidence>
<evidence type="ECO:0000313" key="10">
    <source>
        <dbReference type="Proteomes" id="UP000016491"/>
    </source>
</evidence>
<dbReference type="GO" id="GO:0032259">
    <property type="term" value="P:methylation"/>
    <property type="evidence" value="ECO:0007669"/>
    <property type="project" value="UniProtKB-KW"/>
</dbReference>
<protein>
    <recommendedName>
        <fullName evidence="1">uroporphyrinogen-III C-methyltransferase</fullName>
        <ecNumber evidence="1">2.1.1.107</ecNumber>
    </recommendedName>
</protein>
<dbReference type="SUPFAM" id="SSF69618">
    <property type="entry name" value="HemD-like"/>
    <property type="match status" value="1"/>
</dbReference>
<dbReference type="InterPro" id="IPR014776">
    <property type="entry name" value="4pyrrole_Mease_sub2"/>
</dbReference>
<dbReference type="CDD" id="cd11642">
    <property type="entry name" value="SUMT"/>
    <property type="match status" value="1"/>
</dbReference>
<feature type="domain" description="Tetrapyrrole biosynthesis uroporphyrinogen III synthase" evidence="8">
    <location>
        <begin position="275"/>
        <end position="502"/>
    </location>
</feature>
<dbReference type="FunFam" id="3.30.950.10:FF:000001">
    <property type="entry name" value="Siroheme synthase"/>
    <property type="match status" value="1"/>
</dbReference>
<dbReference type="Gene3D" id="3.40.50.10090">
    <property type="match status" value="2"/>
</dbReference>
<dbReference type="PROSITE" id="PS00840">
    <property type="entry name" value="SUMT_2"/>
    <property type="match status" value="1"/>
</dbReference>
<name>A0ABC9TRF3_CLOSY</name>
<proteinExistence type="inferred from homology"/>
<dbReference type="FunFam" id="3.40.1010.10:FF:000001">
    <property type="entry name" value="Siroheme synthase"/>
    <property type="match status" value="1"/>
</dbReference>
<dbReference type="InterPro" id="IPR006366">
    <property type="entry name" value="CobA/CysG_C"/>
</dbReference>
<evidence type="ECO:0000256" key="1">
    <source>
        <dbReference type="ARBA" id="ARBA00012162"/>
    </source>
</evidence>
<evidence type="ECO:0000256" key="3">
    <source>
        <dbReference type="ARBA" id="ARBA00022679"/>
    </source>
</evidence>
<dbReference type="NCBIfam" id="TIGR01469">
    <property type="entry name" value="cobA_cysG_Cterm"/>
    <property type="match status" value="1"/>
</dbReference>
<dbReference type="Pfam" id="PF02602">
    <property type="entry name" value="HEM4"/>
    <property type="match status" value="1"/>
</dbReference>
<evidence type="ECO:0000256" key="4">
    <source>
        <dbReference type="ARBA" id="ARBA00022691"/>
    </source>
</evidence>
<dbReference type="InterPro" id="IPR036108">
    <property type="entry name" value="4pyrrol_syn_uPrphyn_synt_sf"/>
</dbReference>
<dbReference type="GO" id="GO:0004851">
    <property type="term" value="F:uroporphyrin-III C-methyltransferase activity"/>
    <property type="evidence" value="ECO:0007669"/>
    <property type="project" value="UniProtKB-EC"/>
</dbReference>
<dbReference type="InterPro" id="IPR003754">
    <property type="entry name" value="4pyrrol_synth_uPrphyn_synth"/>
</dbReference>
<dbReference type="PANTHER" id="PTHR45790">
    <property type="entry name" value="SIROHEME SYNTHASE-RELATED"/>
    <property type="match status" value="1"/>
</dbReference>
<evidence type="ECO:0000256" key="2">
    <source>
        <dbReference type="ARBA" id="ARBA00022603"/>
    </source>
</evidence>
<dbReference type="InterPro" id="IPR000878">
    <property type="entry name" value="4pyrrol_Mease"/>
</dbReference>
<dbReference type="EMBL" id="AWSU01000359">
    <property type="protein sequence ID" value="ERI73910.1"/>
    <property type="molecule type" value="Genomic_DNA"/>
</dbReference>
<dbReference type="InterPro" id="IPR014777">
    <property type="entry name" value="4pyrrole_Mease_sub1"/>
</dbReference>
<dbReference type="GO" id="GO:0019354">
    <property type="term" value="P:siroheme biosynthetic process"/>
    <property type="evidence" value="ECO:0007669"/>
    <property type="project" value="UniProtKB-ARBA"/>
</dbReference>
<sequence>METEVENQYFDKKVYLIGAGPGDAGLMTVKGRELLAAADTVIYDALAGDGIMGFIPGTAKQIYVGKRSGFHSASQEEINRILVEEGKKGGLVVRLKGGDPFVFGRGGEEAQALRENNIPFEIVPGVTSAVAVPAYSGIPVTHRGLASSFHVITGHSQAGNEGAIDYEALVRAGGTLIFLMGAGAAPEICRGLMEAGMAGGTPAAFLQEGTTAGQRTVLSTLQRLIEDGKEAGIRPPAVIVVGEVCNLAKVCSWSGARGLAGKKVLVTRPRERASQMTARLRAAGAEVVELPAVEIELPKDRSAIQEALARLGDYGWLVFTSPSGAEVFFELMGEMKTDIRALAGVKLAVIGRATGEMFVKHGIYPDYMPGQYYAKDLGEGLSEIAKGERILILRAEKGSPELIKPLQKAGIEYRDIALYHTRYPICNAQTERVKKLLTGQCFDYVTFTSGSTVRGFMETLKPSAEMLRGFKAVCIGEETRKAAAACGMDCITALIPTMDSLAECMKKDAGNI</sequence>
<dbReference type="Gene3D" id="3.40.1010.10">
    <property type="entry name" value="Cobalt-precorrin-4 Transmethylase, Domain 1"/>
    <property type="match status" value="1"/>
</dbReference>
<gene>
    <name evidence="9" type="ORF">CLOSYM_04524</name>
</gene>
<evidence type="ECO:0000259" key="7">
    <source>
        <dbReference type="Pfam" id="PF00590"/>
    </source>
</evidence>
<dbReference type="NCBIfam" id="NF004790">
    <property type="entry name" value="PRK06136.1"/>
    <property type="match status" value="1"/>
</dbReference>
<keyword evidence="4" id="KW-0949">S-adenosyl-L-methionine</keyword>
<dbReference type="InterPro" id="IPR050161">
    <property type="entry name" value="Siro_Cobalamin_biosynth"/>
</dbReference>
<dbReference type="Proteomes" id="UP000016491">
    <property type="component" value="Unassembled WGS sequence"/>
</dbReference>
<comment type="caution">
    <text evidence="9">The sequence shown here is derived from an EMBL/GenBank/DDBJ whole genome shotgun (WGS) entry which is preliminary data.</text>
</comment>
<dbReference type="InterPro" id="IPR003043">
    <property type="entry name" value="Uropor_MeTrfase_CS"/>
</dbReference>
<dbReference type="AlphaFoldDB" id="A0ABC9TRF3"/>
<evidence type="ECO:0000256" key="6">
    <source>
        <dbReference type="RuleBase" id="RU003960"/>
    </source>
</evidence>
<accession>A0ABC9TRF3</accession>
<dbReference type="EC" id="2.1.1.107" evidence="1"/>
<dbReference type="CDD" id="cd06578">
    <property type="entry name" value="HemD"/>
    <property type="match status" value="1"/>
</dbReference>
<feature type="domain" description="Tetrapyrrole methylase" evidence="7">
    <location>
        <begin position="13"/>
        <end position="224"/>
    </location>
</feature>
<dbReference type="Pfam" id="PF00590">
    <property type="entry name" value="TP_methylase"/>
    <property type="match status" value="1"/>
</dbReference>
<dbReference type="InterPro" id="IPR035996">
    <property type="entry name" value="4pyrrol_Methylase_sf"/>
</dbReference>